<keyword evidence="2" id="KW-1185">Reference proteome</keyword>
<organism evidence="1 2">
    <name type="scientific">Chitinophaga filiformis</name>
    <name type="common">Myxococcus filiformis</name>
    <name type="synonym">Flexibacter filiformis</name>
    <dbReference type="NCBI Taxonomy" id="104663"/>
    <lineage>
        <taxon>Bacteria</taxon>
        <taxon>Pseudomonadati</taxon>
        <taxon>Bacteroidota</taxon>
        <taxon>Chitinophagia</taxon>
        <taxon>Chitinophagales</taxon>
        <taxon>Chitinophagaceae</taxon>
        <taxon>Chitinophaga</taxon>
    </lineage>
</organism>
<sequence length="140" mass="15852">MKPLILEFVEFSKEDELDYSSIEYSDDQNLNVLKGTQSPAILLAAYDSTNITRTDNETTEIHQDLRNALDTMTRTFNHNEVSDPDNSSKLSILLDTTTGTKTYNEVSDDDRSRLYNLLDTATSTANQNPDLEVTDTDKDY</sequence>
<proteinExistence type="predicted"/>
<dbReference type="RefSeq" id="WP_247810698.1">
    <property type="nucleotide sequence ID" value="NZ_CP095855.1"/>
</dbReference>
<protein>
    <submittedName>
        <fullName evidence="1">Uncharacterized protein</fullName>
    </submittedName>
</protein>
<gene>
    <name evidence="1" type="ORF">MYF79_25430</name>
</gene>
<reference evidence="1 2" key="1">
    <citation type="submission" date="2022-04" db="EMBL/GenBank/DDBJ databases">
        <title>The arsenic-methylating capacity of Chitinophaga filiformis YT5 during chitin decomposition.</title>
        <authorList>
            <person name="Chen G."/>
            <person name="Liang Y."/>
        </authorList>
    </citation>
    <scope>NUCLEOTIDE SEQUENCE [LARGE SCALE GENOMIC DNA]</scope>
    <source>
        <strain evidence="1 2">YT5</strain>
    </source>
</reference>
<evidence type="ECO:0000313" key="1">
    <source>
        <dbReference type="EMBL" id="UPK68303.1"/>
    </source>
</evidence>
<evidence type="ECO:0000313" key="2">
    <source>
        <dbReference type="Proteomes" id="UP000830198"/>
    </source>
</evidence>
<accession>A0ABY4HZE8</accession>
<dbReference type="EMBL" id="CP095855">
    <property type="protein sequence ID" value="UPK68303.1"/>
    <property type="molecule type" value="Genomic_DNA"/>
</dbReference>
<name>A0ABY4HZE8_CHIFI</name>
<dbReference type="Proteomes" id="UP000830198">
    <property type="component" value="Chromosome"/>
</dbReference>